<comment type="caution">
    <text evidence="1">The sequence shown here is derived from an EMBL/GenBank/DDBJ whole genome shotgun (WGS) entry which is preliminary data.</text>
</comment>
<dbReference type="OrthoDB" id="2363873at2759"/>
<name>A0A1X2I9N3_9FUNG</name>
<keyword evidence="2" id="KW-1185">Reference proteome</keyword>
<dbReference type="InterPro" id="IPR036412">
    <property type="entry name" value="HAD-like_sf"/>
</dbReference>
<dbReference type="InterPro" id="IPR023214">
    <property type="entry name" value="HAD_sf"/>
</dbReference>
<protein>
    <recommendedName>
        <fullName evidence="3">HAD-like domain-containing protein</fullName>
    </recommendedName>
</protein>
<reference evidence="1 2" key="1">
    <citation type="submission" date="2016-07" db="EMBL/GenBank/DDBJ databases">
        <title>Pervasive Adenine N6-methylation of Active Genes in Fungi.</title>
        <authorList>
            <consortium name="DOE Joint Genome Institute"/>
            <person name="Mondo S.J."/>
            <person name="Dannebaum R.O."/>
            <person name="Kuo R.C."/>
            <person name="Labutti K."/>
            <person name="Haridas S."/>
            <person name="Kuo A."/>
            <person name="Salamov A."/>
            <person name="Ahrendt S.R."/>
            <person name="Lipzen A."/>
            <person name="Sullivan W."/>
            <person name="Andreopoulos W.B."/>
            <person name="Clum A."/>
            <person name="Lindquist E."/>
            <person name="Daum C."/>
            <person name="Ramamoorthy G.K."/>
            <person name="Gryganskyi A."/>
            <person name="Culley D."/>
            <person name="Magnuson J.K."/>
            <person name="James T.Y."/>
            <person name="O'Malley M.A."/>
            <person name="Stajich J.E."/>
            <person name="Spatafora J.W."/>
            <person name="Visel A."/>
            <person name="Grigoriev I.V."/>
        </authorList>
    </citation>
    <scope>NUCLEOTIDE SEQUENCE [LARGE SCALE GENOMIC DNA]</scope>
    <source>
        <strain evidence="1 2">NRRL 1336</strain>
    </source>
</reference>
<dbReference type="STRING" id="90262.A0A1X2I9N3"/>
<dbReference type="SUPFAM" id="SSF56784">
    <property type="entry name" value="HAD-like"/>
    <property type="match status" value="1"/>
</dbReference>
<dbReference type="AlphaFoldDB" id="A0A1X2I9N3"/>
<evidence type="ECO:0000313" key="1">
    <source>
        <dbReference type="EMBL" id="ORZ12326.1"/>
    </source>
</evidence>
<gene>
    <name evidence="1" type="ORF">BCR42DRAFT_420407</name>
</gene>
<evidence type="ECO:0000313" key="2">
    <source>
        <dbReference type="Proteomes" id="UP000193560"/>
    </source>
</evidence>
<dbReference type="Gene3D" id="3.40.50.1000">
    <property type="entry name" value="HAD superfamily/HAD-like"/>
    <property type="match status" value="1"/>
</dbReference>
<dbReference type="InterPro" id="IPR023198">
    <property type="entry name" value="PGP-like_dom2"/>
</dbReference>
<dbReference type="Gene3D" id="1.10.150.240">
    <property type="entry name" value="Putative phosphatase, domain 2"/>
    <property type="match status" value="1"/>
</dbReference>
<dbReference type="EMBL" id="MCGE01000019">
    <property type="protein sequence ID" value="ORZ12326.1"/>
    <property type="molecule type" value="Genomic_DNA"/>
</dbReference>
<sequence>MPTIVFDFLDTLVRFDEVINVIWQTWQEKGLEQHRDAVTLFEDWYHTAMMDYVAASHSGLYRSFIKVLHGTLARAVYKSLGILPLEDNIHRVVDTFRKKLTPALESLEALGLALAQGWNVWILTQGDKTDTWNYLKKYGVVVDEENDGQPLCKLNHNNTDSNDKTRLGPVFVMSCDELKVAKPHPKVYAQIMRVTIRRTQRIEVSIEANMKK</sequence>
<accession>A0A1X2I9N3</accession>
<evidence type="ECO:0008006" key="3">
    <source>
        <dbReference type="Google" id="ProtNLM"/>
    </source>
</evidence>
<organism evidence="1 2">
    <name type="scientific">Absidia repens</name>
    <dbReference type="NCBI Taxonomy" id="90262"/>
    <lineage>
        <taxon>Eukaryota</taxon>
        <taxon>Fungi</taxon>
        <taxon>Fungi incertae sedis</taxon>
        <taxon>Mucoromycota</taxon>
        <taxon>Mucoromycotina</taxon>
        <taxon>Mucoromycetes</taxon>
        <taxon>Mucorales</taxon>
        <taxon>Cunninghamellaceae</taxon>
        <taxon>Absidia</taxon>
    </lineage>
</organism>
<dbReference type="Proteomes" id="UP000193560">
    <property type="component" value="Unassembled WGS sequence"/>
</dbReference>
<proteinExistence type="predicted"/>